<dbReference type="STRING" id="370438.PTH_2475"/>
<dbReference type="KEGG" id="pth:PTH_2475"/>
<sequence>MKLPSLTFKEWQALARDFGTDLRGLGSPIVVGRNRRGLPFTIHYHPGRRLDRREVSFILKRLAVTPEEFAEWYYGKRRCGRR</sequence>
<protein>
    <submittedName>
        <fullName evidence="1">Uncharacterized protein</fullName>
    </submittedName>
</protein>
<organism evidence="1 2">
    <name type="scientific">Pelotomaculum thermopropionicum (strain DSM 13744 / JCM 10971 / SI)</name>
    <dbReference type="NCBI Taxonomy" id="370438"/>
    <lineage>
        <taxon>Bacteria</taxon>
        <taxon>Bacillati</taxon>
        <taxon>Bacillota</taxon>
        <taxon>Clostridia</taxon>
        <taxon>Eubacteriales</taxon>
        <taxon>Desulfotomaculaceae</taxon>
        <taxon>Pelotomaculum</taxon>
    </lineage>
</organism>
<dbReference type="HOGENOM" id="CLU_194555_0_0_9"/>
<proteinExistence type="predicted"/>
<gene>
    <name evidence="1" type="ordered locus">PTH_2475</name>
</gene>
<reference evidence="2" key="1">
    <citation type="journal article" date="2008" name="Genome Res.">
        <title>The genome of Pelotomaculum thermopropionicum reveals niche-associated evolution in anaerobic microbiota.</title>
        <authorList>
            <person name="Kosaka T."/>
            <person name="Kato S."/>
            <person name="Shimoyama T."/>
            <person name="Ishii S."/>
            <person name="Abe T."/>
            <person name="Watanabe K."/>
        </authorList>
    </citation>
    <scope>NUCLEOTIDE SEQUENCE [LARGE SCALE GENOMIC DNA]</scope>
    <source>
        <strain evidence="2">DSM 13744 / JCM 10971 / SI</strain>
    </source>
</reference>
<dbReference type="Proteomes" id="UP000006556">
    <property type="component" value="Chromosome"/>
</dbReference>
<dbReference type="eggNOG" id="ENOG50336FH">
    <property type="taxonomic scope" value="Bacteria"/>
</dbReference>
<name>A5CZC5_PELTS</name>
<evidence type="ECO:0000313" key="2">
    <source>
        <dbReference type="Proteomes" id="UP000006556"/>
    </source>
</evidence>
<dbReference type="AlphaFoldDB" id="A5CZC5"/>
<keyword evidence="2" id="KW-1185">Reference proteome</keyword>
<dbReference type="EMBL" id="AP009389">
    <property type="protein sequence ID" value="BAF60656.1"/>
    <property type="molecule type" value="Genomic_DNA"/>
</dbReference>
<accession>A5CZC5</accession>
<evidence type="ECO:0000313" key="1">
    <source>
        <dbReference type="EMBL" id="BAF60656.1"/>
    </source>
</evidence>